<dbReference type="PROSITE" id="PS00622">
    <property type="entry name" value="HTH_LUXR_1"/>
    <property type="match status" value="1"/>
</dbReference>
<proteinExistence type="predicted"/>
<organism evidence="3">
    <name type="scientific">Streptomyces sp. NBC_00093</name>
    <dbReference type="NCBI Taxonomy" id="2975649"/>
    <lineage>
        <taxon>Bacteria</taxon>
        <taxon>Bacillati</taxon>
        <taxon>Actinomycetota</taxon>
        <taxon>Actinomycetes</taxon>
        <taxon>Kitasatosporales</taxon>
        <taxon>Streptomycetaceae</taxon>
        <taxon>Streptomyces</taxon>
    </lineage>
</organism>
<dbReference type="SMART" id="SM00421">
    <property type="entry name" value="HTH_LUXR"/>
    <property type="match status" value="1"/>
</dbReference>
<dbReference type="SUPFAM" id="SSF52540">
    <property type="entry name" value="P-loop containing nucleoside triphosphate hydrolases"/>
    <property type="match status" value="1"/>
</dbReference>
<dbReference type="InterPro" id="IPR011990">
    <property type="entry name" value="TPR-like_helical_dom_sf"/>
</dbReference>
<evidence type="ECO:0000313" key="3">
    <source>
        <dbReference type="EMBL" id="WTT15502.1"/>
    </source>
</evidence>
<dbReference type="PRINTS" id="PR00364">
    <property type="entry name" value="DISEASERSIST"/>
</dbReference>
<gene>
    <name evidence="3" type="ORF">OHA22_08205</name>
</gene>
<dbReference type="PROSITE" id="PS50043">
    <property type="entry name" value="HTH_LUXR_2"/>
    <property type="match status" value="1"/>
</dbReference>
<dbReference type="InterPro" id="IPR000792">
    <property type="entry name" value="Tscrpt_reg_LuxR_C"/>
</dbReference>
<dbReference type="InterPro" id="IPR016032">
    <property type="entry name" value="Sig_transdc_resp-reg_C-effctor"/>
</dbReference>
<evidence type="ECO:0000256" key="1">
    <source>
        <dbReference type="SAM" id="MobiDB-lite"/>
    </source>
</evidence>
<dbReference type="GO" id="GO:0003677">
    <property type="term" value="F:DNA binding"/>
    <property type="evidence" value="ECO:0007669"/>
    <property type="project" value="InterPro"/>
</dbReference>
<dbReference type="EMBL" id="CP108222">
    <property type="protein sequence ID" value="WTT15502.1"/>
    <property type="molecule type" value="Genomic_DNA"/>
</dbReference>
<feature type="region of interest" description="Disordered" evidence="1">
    <location>
        <begin position="684"/>
        <end position="703"/>
    </location>
</feature>
<protein>
    <submittedName>
        <fullName evidence="3">LuxR C-terminal-related transcriptional regulator</fullName>
    </submittedName>
</protein>
<dbReference type="SUPFAM" id="SSF48452">
    <property type="entry name" value="TPR-like"/>
    <property type="match status" value="1"/>
</dbReference>
<dbReference type="Gene3D" id="1.25.40.10">
    <property type="entry name" value="Tetratricopeptide repeat domain"/>
    <property type="match status" value="1"/>
</dbReference>
<name>A0AAU1ZWQ3_9ACTN</name>
<sequence>MVVPTSVVSEAGNLPAALTPFVGRKREVAEVRRVLATARLLTLTGVGGMGKTRLGLEVAAESRKEFADGAWVVDLAPVRVPSAVADTLAAALGVPDMGTRPVLEQLTGYLAGRHALIVLDNCEHLVDACAELAKTLLPAAAGLRMVATSRQTLGITGEHVFTVPPLPPDEAVELLRTRTSAVRPDFQVTDANRAQVLRLCADLDGLPLAIELAAARLRTLTVDQAADRLADRFALLTGGCRTAPPRQRTLRALVDWSWELCSPVERLLWNRLSVFAGTFGLDAAEEVCAGEGIEAYEVLDLLDRLVAQSVVLTCEAEGLPRYRLLETIRQYGRERLAESGEEDRLLLRHRDFLLALAQRVDKGWYGPGQVENLTRLRAEHGNLLAALGGADPQARLALAAALAFHWCVGGFLGEGRRQLDRALAVASEPTPARARALVSAVWVALCQGDLAVADRWLDEADAIGEELGDPALLADVRGFRGVSAHFRGRLGEAMTRYEDALATLTALGDERGAAGWLLALACLQAYVGDPRAAQTGGHLINAAEATGERWGRAQVLLALGFDAWQRGDQEGTGAHARAALESMRGFNDHSAVARMLEVLAWATASVGDRKQAARLLGAADHLWRDAGTAITAFDPRMAEHHARCEAEVIDALGPASYQTVFEEGSPHGSPDRAIAFAVEPRTHTLARPDSDTAAPEPATAPSLLTRREREVAALVAQGMSNRQIGSALGRSPRTVDGHVKNILAKLGFGSRARIASWWTANQAPTL</sequence>
<dbReference type="SUPFAM" id="SSF46894">
    <property type="entry name" value="C-terminal effector domain of the bipartite response regulators"/>
    <property type="match status" value="1"/>
</dbReference>
<dbReference type="InterPro" id="IPR027417">
    <property type="entry name" value="P-loop_NTPase"/>
</dbReference>
<dbReference type="InterPro" id="IPR036388">
    <property type="entry name" value="WH-like_DNA-bd_sf"/>
</dbReference>
<dbReference type="InterPro" id="IPR058852">
    <property type="entry name" value="HTH_77"/>
</dbReference>
<feature type="domain" description="HTH luxR-type" evidence="2">
    <location>
        <begin position="697"/>
        <end position="762"/>
    </location>
</feature>
<dbReference type="GO" id="GO:0006355">
    <property type="term" value="P:regulation of DNA-templated transcription"/>
    <property type="evidence" value="ECO:0007669"/>
    <property type="project" value="InterPro"/>
</dbReference>
<dbReference type="Gene3D" id="1.10.10.10">
    <property type="entry name" value="Winged helix-like DNA-binding domain superfamily/Winged helix DNA-binding domain"/>
    <property type="match status" value="1"/>
</dbReference>
<dbReference type="CDD" id="cd06170">
    <property type="entry name" value="LuxR_C_like"/>
    <property type="match status" value="1"/>
</dbReference>
<dbReference type="AlphaFoldDB" id="A0AAU1ZWQ3"/>
<dbReference type="InterPro" id="IPR049945">
    <property type="entry name" value="AAA_22"/>
</dbReference>
<dbReference type="Gene3D" id="3.40.50.300">
    <property type="entry name" value="P-loop containing nucleotide triphosphate hydrolases"/>
    <property type="match status" value="1"/>
</dbReference>
<dbReference type="GO" id="GO:0016887">
    <property type="term" value="F:ATP hydrolysis activity"/>
    <property type="evidence" value="ECO:0007669"/>
    <property type="project" value="InterPro"/>
</dbReference>
<evidence type="ECO:0000259" key="2">
    <source>
        <dbReference type="PROSITE" id="PS50043"/>
    </source>
</evidence>
<accession>A0AAU1ZWQ3</accession>
<dbReference type="PANTHER" id="PTHR47691">
    <property type="entry name" value="REGULATOR-RELATED"/>
    <property type="match status" value="1"/>
</dbReference>
<dbReference type="PANTHER" id="PTHR47691:SF3">
    <property type="entry name" value="HTH-TYPE TRANSCRIPTIONAL REGULATOR RV0890C-RELATED"/>
    <property type="match status" value="1"/>
</dbReference>
<dbReference type="PRINTS" id="PR00038">
    <property type="entry name" value="HTHLUXR"/>
</dbReference>
<dbReference type="Pfam" id="PF13401">
    <property type="entry name" value="AAA_22"/>
    <property type="match status" value="1"/>
</dbReference>
<dbReference type="Pfam" id="PF25872">
    <property type="entry name" value="HTH_77"/>
    <property type="match status" value="1"/>
</dbReference>
<dbReference type="Pfam" id="PF00196">
    <property type="entry name" value="GerE"/>
    <property type="match status" value="1"/>
</dbReference>
<reference evidence="3" key="1">
    <citation type="submission" date="2022-10" db="EMBL/GenBank/DDBJ databases">
        <title>The complete genomes of actinobacterial strains from the NBC collection.</title>
        <authorList>
            <person name="Joergensen T.S."/>
            <person name="Alvarez Arevalo M."/>
            <person name="Sterndorff E.B."/>
            <person name="Faurdal D."/>
            <person name="Vuksanovic O."/>
            <person name="Mourched A.-S."/>
            <person name="Charusanti P."/>
            <person name="Shaw S."/>
            <person name="Blin K."/>
            <person name="Weber T."/>
        </authorList>
    </citation>
    <scope>NUCLEOTIDE SEQUENCE</scope>
    <source>
        <strain evidence="3">NBC_00093</strain>
    </source>
</reference>